<gene>
    <name evidence="1" type="ORF">AU15_15505</name>
</gene>
<dbReference type="HOGENOM" id="CLU_3404306_0_0_6"/>
<dbReference type="AlphaFoldDB" id="W5YVK4"/>
<organism evidence="1 2">
    <name type="scientific">Marinobacter salarius</name>
    <dbReference type="NCBI Taxonomy" id="1420917"/>
    <lineage>
        <taxon>Bacteria</taxon>
        <taxon>Pseudomonadati</taxon>
        <taxon>Pseudomonadota</taxon>
        <taxon>Gammaproteobacteria</taxon>
        <taxon>Pseudomonadales</taxon>
        <taxon>Marinobacteraceae</taxon>
        <taxon>Marinobacter</taxon>
    </lineage>
</organism>
<evidence type="ECO:0000313" key="2">
    <source>
        <dbReference type="Proteomes" id="UP000035081"/>
    </source>
</evidence>
<dbReference type="Proteomes" id="UP000035081">
    <property type="component" value="Chromosome"/>
</dbReference>
<sequence length="30" mass="3372">MFLILPVSAGRLSLRIPVILKKSSLRNVLH</sequence>
<reference evidence="1 2" key="1">
    <citation type="journal article" date="2014" name="Genome Announc.">
        <title>Draft Genome Sequences of Marinobacter similis A3d10T and Marinobacter salarius R9SW1T.</title>
        <authorList>
            <person name="Ivanova E.P."/>
            <person name="Ng H.J."/>
            <person name="Webb H.K."/>
            <person name="Feng G."/>
            <person name="Oshima K."/>
            <person name="Hattori M."/>
            <person name="Ohkuma M."/>
            <person name="Sergeev A.F."/>
            <person name="Mikhailov V.V."/>
            <person name="Crawford R.J."/>
            <person name="Sawabe T."/>
        </authorList>
    </citation>
    <scope>NUCLEOTIDE SEQUENCE [LARGE SCALE GENOMIC DNA]</scope>
    <source>
        <strain evidence="2">A3d10 and R9SW1</strain>
    </source>
</reference>
<evidence type="ECO:0000313" key="1">
    <source>
        <dbReference type="EMBL" id="AHI33282.1"/>
    </source>
</evidence>
<dbReference type="KEGG" id="msr:AU15_15505"/>
<dbReference type="EMBL" id="CP007152">
    <property type="protein sequence ID" value="AHI33282.1"/>
    <property type="molecule type" value="Genomic_DNA"/>
</dbReference>
<name>W5YVK4_9GAMM</name>
<protein>
    <submittedName>
        <fullName evidence="1">Uncharacterized protein</fullName>
    </submittedName>
</protein>
<proteinExistence type="predicted"/>
<accession>W5YVK4</accession>